<dbReference type="InterPro" id="IPR058525">
    <property type="entry name" value="DUF8212"/>
</dbReference>
<evidence type="ECO:0000313" key="3">
    <source>
        <dbReference type="EMBL" id="OSC99769.1"/>
    </source>
</evidence>
<dbReference type="OrthoDB" id="674604at2759"/>
<proteinExistence type="predicted"/>
<dbReference type="Proteomes" id="UP000193067">
    <property type="component" value="Unassembled WGS sequence"/>
</dbReference>
<keyword evidence="4" id="KW-1185">Reference proteome</keyword>
<gene>
    <name evidence="3" type="ORF">PYCCODRAFT_1437947</name>
</gene>
<evidence type="ECO:0000259" key="1">
    <source>
        <dbReference type="Pfam" id="PF06985"/>
    </source>
</evidence>
<dbReference type="Pfam" id="PF26640">
    <property type="entry name" value="DUF8212"/>
    <property type="match status" value="1"/>
</dbReference>
<dbReference type="InterPro" id="IPR010730">
    <property type="entry name" value="HET"/>
</dbReference>
<dbReference type="EMBL" id="KZ084124">
    <property type="protein sequence ID" value="OSC99769.1"/>
    <property type="molecule type" value="Genomic_DNA"/>
</dbReference>
<evidence type="ECO:0000259" key="2">
    <source>
        <dbReference type="Pfam" id="PF26640"/>
    </source>
</evidence>
<organism evidence="3 4">
    <name type="scientific">Trametes coccinea (strain BRFM310)</name>
    <name type="common">Pycnoporus coccineus</name>
    <dbReference type="NCBI Taxonomy" id="1353009"/>
    <lineage>
        <taxon>Eukaryota</taxon>
        <taxon>Fungi</taxon>
        <taxon>Dikarya</taxon>
        <taxon>Basidiomycota</taxon>
        <taxon>Agaricomycotina</taxon>
        <taxon>Agaricomycetes</taxon>
        <taxon>Polyporales</taxon>
        <taxon>Polyporaceae</taxon>
        <taxon>Trametes</taxon>
    </lineage>
</organism>
<dbReference type="Pfam" id="PF06985">
    <property type="entry name" value="HET"/>
    <property type="match status" value="1"/>
</dbReference>
<reference evidence="3 4" key="1">
    <citation type="journal article" date="2015" name="Biotechnol. Biofuels">
        <title>Enhanced degradation of softwood versus hardwood by the white-rot fungus Pycnoporus coccineus.</title>
        <authorList>
            <person name="Couturier M."/>
            <person name="Navarro D."/>
            <person name="Chevret D."/>
            <person name="Henrissat B."/>
            <person name="Piumi F."/>
            <person name="Ruiz-Duenas F.J."/>
            <person name="Martinez A.T."/>
            <person name="Grigoriev I.V."/>
            <person name="Riley R."/>
            <person name="Lipzen A."/>
            <person name="Berrin J.G."/>
            <person name="Master E.R."/>
            <person name="Rosso M.N."/>
        </authorList>
    </citation>
    <scope>NUCLEOTIDE SEQUENCE [LARGE SCALE GENOMIC DNA]</scope>
    <source>
        <strain evidence="3 4">BRFM310</strain>
    </source>
</reference>
<feature type="domain" description="DUF8212" evidence="2">
    <location>
        <begin position="237"/>
        <end position="342"/>
    </location>
</feature>
<accession>A0A1Y2IEZ7</accession>
<dbReference type="AlphaFoldDB" id="A0A1Y2IEZ7"/>
<feature type="domain" description="Heterokaryon incompatibility" evidence="1">
    <location>
        <begin position="23"/>
        <end position="121"/>
    </location>
</feature>
<dbReference type="STRING" id="1353009.A0A1Y2IEZ7"/>
<dbReference type="PANTHER" id="PTHR10622:SF10">
    <property type="entry name" value="HET DOMAIN-CONTAINING PROTEIN"/>
    <property type="match status" value="1"/>
</dbReference>
<name>A0A1Y2IEZ7_TRAC3</name>
<protein>
    <submittedName>
        <fullName evidence="3">HET-domain-containing protein</fullName>
    </submittedName>
</protein>
<dbReference type="PANTHER" id="PTHR10622">
    <property type="entry name" value="HET DOMAIN-CONTAINING PROTEIN"/>
    <property type="match status" value="1"/>
</dbReference>
<sequence>MYLINTTSLTLHRFEKSDKVPHYAILSHVWGDHEQSFQQTPLAKPHQEKKDFFHRMVGYARHRPSAKVKGACAKARADGFEWLWADMSCIDTSNSAELGETINSMFDLYKRASMCYAYLHDVPPREDPHSPTSCFRKSRWFTRAWTLQELIAPGSIIFLSYDWQVIGPKWRLAPLIESITGIDRLVLTHKRDLNDVSIACRMSWAANRQARREEDRAYSLMGIFGVSLPTIYGEKQHAFIRLQEEIIRRSQDQSIFAWGAALKEHSTGTVVTMAQEHDYESQKEADTLLASSPAEFAGCAGISTIPIDEFAHRIGQRSEDFPLYTQTGGAIFKTTIPLVPIVKSDDPVHAVMLGLLCCVDNSNRIVGLFLRRDPKVSSMLRVGGYIADGSRFGQYCRTTHLSARETHIMERAMFKDVNILASRQVPLRGPLSSASSSCSSRRKSLVFFEPPCTVRFSRSSCKALAAMGFKMPVIPEAGFRLTGSGEMRSISFLGYWSFTVYFGTCLVDYGPESLSAPRAKLWATVTFDSDLDSLLVEDDGSDITETGAVNDVLPDQSMLVELWRDHRKTFGPPNNEVRLTFDCLAHSSAVDRGMAETYELEIRYQGYYGTEQRRRYKPASARSYSISGN</sequence>
<evidence type="ECO:0000313" key="4">
    <source>
        <dbReference type="Proteomes" id="UP000193067"/>
    </source>
</evidence>